<name>A0AA51UN44_9EURY</name>
<proteinExistence type="predicted"/>
<keyword evidence="2" id="KW-1185">Reference proteome</keyword>
<dbReference type="KEGG" id="mseb:RE474_06265"/>
<dbReference type="Proteomes" id="UP001182908">
    <property type="component" value="Chromosome"/>
</dbReference>
<protein>
    <submittedName>
        <fullName evidence="1">Uncharacterized protein</fullName>
    </submittedName>
</protein>
<dbReference type="EMBL" id="CP133592">
    <property type="protein sequence ID" value="WMW26312.1"/>
    <property type="molecule type" value="Genomic_DNA"/>
</dbReference>
<dbReference type="GeneID" id="84232304"/>
<dbReference type="RefSeq" id="WP_309312108.1">
    <property type="nucleotide sequence ID" value="NZ_CP133592.1"/>
</dbReference>
<gene>
    <name evidence="1" type="ORF">RE474_06265</name>
</gene>
<organism evidence="1 2">
    <name type="scientific">Methanolobus sediminis</name>
    <dbReference type="NCBI Taxonomy" id="3072978"/>
    <lineage>
        <taxon>Archaea</taxon>
        <taxon>Methanobacteriati</taxon>
        <taxon>Methanobacteriota</taxon>
        <taxon>Stenosarchaea group</taxon>
        <taxon>Methanomicrobia</taxon>
        <taxon>Methanosarcinales</taxon>
        <taxon>Methanosarcinaceae</taxon>
        <taxon>Methanolobus</taxon>
    </lineage>
</organism>
<evidence type="ECO:0000313" key="2">
    <source>
        <dbReference type="Proteomes" id="UP001182908"/>
    </source>
</evidence>
<accession>A0AA51UN44</accession>
<dbReference type="AlphaFoldDB" id="A0AA51UN44"/>
<evidence type="ECO:0000313" key="1">
    <source>
        <dbReference type="EMBL" id="WMW26312.1"/>
    </source>
</evidence>
<reference evidence="1 2" key="1">
    <citation type="submission" date="2023-08" db="EMBL/GenBank/DDBJ databases">
        <title>Methanolobus mangrovi sp. nov. and Methanolobus sediminis sp. nov, two novel methylotrophic methanogens isolated from mangrove sediments in China.</title>
        <authorList>
            <person name="Zhou J."/>
        </authorList>
    </citation>
    <scope>NUCLEOTIDE SEQUENCE [LARGE SCALE GENOMIC DNA]</scope>
    <source>
        <strain evidence="1 2">FTZ6</strain>
    </source>
</reference>
<sequence>MSNTIEICHFIHQDYGIVVYGDDILDLHMAPMCNLALRNRCVAPHYNSNICGLSLHFCLKGSENGEIITSISNYIVDVLQSVYPFDRSFLSSFSSRLLYEVKKLPLHVNGPRIMVAIMIEWMSFAALIISSRKMTPANIKVRINSIDCVISSGLQ</sequence>